<proteinExistence type="predicted"/>
<dbReference type="SUPFAM" id="SSF55073">
    <property type="entry name" value="Nucleotide cyclase"/>
    <property type="match status" value="1"/>
</dbReference>
<evidence type="ECO:0000256" key="2">
    <source>
        <dbReference type="ARBA" id="ARBA00022475"/>
    </source>
</evidence>
<feature type="domain" description="GGDEF" evidence="8">
    <location>
        <begin position="445"/>
        <end position="571"/>
    </location>
</feature>
<dbReference type="SUPFAM" id="SSF158472">
    <property type="entry name" value="HAMP domain-like"/>
    <property type="match status" value="1"/>
</dbReference>
<dbReference type="Pfam" id="PF00990">
    <property type="entry name" value="GGDEF"/>
    <property type="match status" value="1"/>
</dbReference>
<dbReference type="InterPro" id="IPR052163">
    <property type="entry name" value="DGC-Regulatory_Protein"/>
</dbReference>
<keyword evidence="9" id="KW-0808">Transferase</keyword>
<dbReference type="Proteomes" id="UP000672097">
    <property type="component" value="Unassembled WGS sequence"/>
</dbReference>
<protein>
    <submittedName>
        <fullName evidence="9">Diguanylate cyclase</fullName>
        <ecNumber evidence="9">2.7.7.65</ecNumber>
    </submittedName>
</protein>
<dbReference type="PROSITE" id="PS50885">
    <property type="entry name" value="HAMP"/>
    <property type="match status" value="1"/>
</dbReference>
<keyword evidence="4 6" id="KW-1133">Transmembrane helix</keyword>
<dbReference type="NCBIfam" id="TIGR00254">
    <property type="entry name" value="GGDEF"/>
    <property type="match status" value="1"/>
</dbReference>
<dbReference type="SMART" id="SM00267">
    <property type="entry name" value="GGDEF"/>
    <property type="match status" value="1"/>
</dbReference>
<evidence type="ECO:0000313" key="9">
    <source>
        <dbReference type="EMBL" id="MBQ0937032.1"/>
    </source>
</evidence>
<dbReference type="InterPro" id="IPR043128">
    <property type="entry name" value="Rev_trsase/Diguanyl_cyclase"/>
</dbReference>
<dbReference type="Gene3D" id="1.10.8.500">
    <property type="entry name" value="HAMP domain in histidine kinase"/>
    <property type="match status" value="1"/>
</dbReference>
<dbReference type="PANTHER" id="PTHR46663:SF2">
    <property type="entry name" value="GGDEF DOMAIN-CONTAINING PROTEIN"/>
    <property type="match status" value="1"/>
</dbReference>
<evidence type="ECO:0000256" key="5">
    <source>
        <dbReference type="ARBA" id="ARBA00023136"/>
    </source>
</evidence>
<dbReference type="SMART" id="SM00304">
    <property type="entry name" value="HAMP"/>
    <property type="match status" value="1"/>
</dbReference>
<dbReference type="SUPFAM" id="SSF103190">
    <property type="entry name" value="Sensory domain-like"/>
    <property type="match status" value="1"/>
</dbReference>
<evidence type="ECO:0000259" key="8">
    <source>
        <dbReference type="PROSITE" id="PS50887"/>
    </source>
</evidence>
<name>A0ABS5E0T3_9BURK</name>
<dbReference type="CDD" id="cd06225">
    <property type="entry name" value="HAMP"/>
    <property type="match status" value="1"/>
</dbReference>
<sequence>MPIFRRLSLGQLLTVPYVVLVLVLAVILGALSYRAGRNAVDSLSDQLLTETVSRIAQAVERHVYGSGAVLETAFPKGVAAPQNIAKDVTALRTRFWLATSVHRGLNNYAYYGDEQGHFFGLWRDSESDAQLRLRLSGEGPRTLYRFTGIDGALGPAEQESKVFEPRQRPWYKAAAAAATDTWTSIYIDFRTNELVATRARRVLGPDGAMKGVVATDVSLKLLSDFVRSLPVSRHGFAFIEEPDGKLIATSRGDYLRRDEQGVHQRLNAGDSDDPLLASVHREVRALMQGQEGDLGVRARKITGPDGVPVQVAYARIRDTAGLDWIIAVAVPRSDFLKTVTDNVYQTVLLSLLAAAAVVGVGMFSLSVVSRDLRKLATAAKEVGDGQFDTPLRIKRSDEIGDLAESFSAMRHKLATDRLTGLASREAMVRRLEDRIKLHRRGDDGKSFGLLFLDVDGFKAVNDHYGHEAGDRVLRAVGQRLQAQLREGDLVARWAGDEFLILLDDMAEQASLALVIDKLKQAFTTPLDGVSTDAGGVISVSVGASLYPEDGSDVNTLVSKADAAMYRNKPPH</sequence>
<keyword evidence="10" id="KW-1185">Reference proteome</keyword>
<feature type="transmembrane region" description="Helical" evidence="6">
    <location>
        <begin position="347"/>
        <end position="368"/>
    </location>
</feature>
<dbReference type="PANTHER" id="PTHR46663">
    <property type="entry name" value="DIGUANYLATE CYCLASE DGCT-RELATED"/>
    <property type="match status" value="1"/>
</dbReference>
<evidence type="ECO:0000313" key="10">
    <source>
        <dbReference type="Proteomes" id="UP000672097"/>
    </source>
</evidence>
<keyword evidence="3 6" id="KW-0812">Transmembrane</keyword>
<dbReference type="EMBL" id="JAGQDG010000006">
    <property type="protein sequence ID" value="MBQ0937032.1"/>
    <property type="molecule type" value="Genomic_DNA"/>
</dbReference>
<dbReference type="Gene3D" id="3.30.450.20">
    <property type="entry name" value="PAS domain"/>
    <property type="match status" value="2"/>
</dbReference>
<comment type="subcellular location">
    <subcellularLocation>
        <location evidence="1">Cell membrane</location>
        <topology evidence="1">Multi-pass membrane protein</topology>
    </subcellularLocation>
</comment>
<dbReference type="PROSITE" id="PS50887">
    <property type="entry name" value="GGDEF"/>
    <property type="match status" value="1"/>
</dbReference>
<dbReference type="Pfam" id="PF02743">
    <property type="entry name" value="dCache_1"/>
    <property type="match status" value="1"/>
</dbReference>
<dbReference type="InterPro" id="IPR000160">
    <property type="entry name" value="GGDEF_dom"/>
</dbReference>
<keyword evidence="2" id="KW-1003">Cell membrane</keyword>
<accession>A0ABS5E0T3</accession>
<dbReference type="CDD" id="cd18773">
    <property type="entry name" value="PDC1_HK_sensor"/>
    <property type="match status" value="1"/>
</dbReference>
<dbReference type="InterPro" id="IPR029787">
    <property type="entry name" value="Nucleotide_cyclase"/>
</dbReference>
<dbReference type="InterPro" id="IPR003660">
    <property type="entry name" value="HAMP_dom"/>
</dbReference>
<reference evidence="9 10" key="1">
    <citation type="submission" date="2021-04" db="EMBL/GenBank/DDBJ databases">
        <title>The genome sequence of type strain Ideonella paludis KCTC 32238.</title>
        <authorList>
            <person name="Liu Y."/>
        </authorList>
    </citation>
    <scope>NUCLEOTIDE SEQUENCE [LARGE SCALE GENOMIC DNA]</scope>
    <source>
        <strain evidence="9 10">KCTC 32238</strain>
    </source>
</reference>
<dbReference type="InterPro" id="IPR029151">
    <property type="entry name" value="Sensor-like_sf"/>
</dbReference>
<dbReference type="Gene3D" id="3.30.70.270">
    <property type="match status" value="1"/>
</dbReference>
<gene>
    <name evidence="9" type="ORF">KAK11_17020</name>
</gene>
<keyword evidence="5 6" id="KW-0472">Membrane</keyword>
<dbReference type="EC" id="2.7.7.65" evidence="9"/>
<evidence type="ECO:0000256" key="3">
    <source>
        <dbReference type="ARBA" id="ARBA00022692"/>
    </source>
</evidence>
<evidence type="ECO:0000256" key="6">
    <source>
        <dbReference type="SAM" id="Phobius"/>
    </source>
</evidence>
<evidence type="ECO:0000256" key="1">
    <source>
        <dbReference type="ARBA" id="ARBA00004651"/>
    </source>
</evidence>
<feature type="domain" description="HAMP" evidence="7">
    <location>
        <begin position="366"/>
        <end position="418"/>
    </location>
</feature>
<organism evidence="9 10">
    <name type="scientific">Ideonella paludis</name>
    <dbReference type="NCBI Taxonomy" id="1233411"/>
    <lineage>
        <taxon>Bacteria</taxon>
        <taxon>Pseudomonadati</taxon>
        <taxon>Pseudomonadota</taxon>
        <taxon>Betaproteobacteria</taxon>
        <taxon>Burkholderiales</taxon>
        <taxon>Sphaerotilaceae</taxon>
        <taxon>Ideonella</taxon>
    </lineage>
</organism>
<dbReference type="CDD" id="cd18774">
    <property type="entry name" value="PDC2_HK_sensor"/>
    <property type="match status" value="1"/>
</dbReference>
<evidence type="ECO:0000256" key="4">
    <source>
        <dbReference type="ARBA" id="ARBA00022989"/>
    </source>
</evidence>
<dbReference type="GO" id="GO:0052621">
    <property type="term" value="F:diguanylate cyclase activity"/>
    <property type="evidence" value="ECO:0007669"/>
    <property type="project" value="UniProtKB-EC"/>
</dbReference>
<dbReference type="RefSeq" id="WP_210810438.1">
    <property type="nucleotide sequence ID" value="NZ_JAGQDG010000006.1"/>
</dbReference>
<comment type="caution">
    <text evidence="9">The sequence shown here is derived from an EMBL/GenBank/DDBJ whole genome shotgun (WGS) entry which is preliminary data.</text>
</comment>
<keyword evidence="9" id="KW-0548">Nucleotidyltransferase</keyword>
<evidence type="ECO:0000259" key="7">
    <source>
        <dbReference type="PROSITE" id="PS50885"/>
    </source>
</evidence>
<dbReference type="CDD" id="cd01949">
    <property type="entry name" value="GGDEF"/>
    <property type="match status" value="1"/>
</dbReference>
<dbReference type="InterPro" id="IPR033479">
    <property type="entry name" value="dCache_1"/>
</dbReference>
<dbReference type="Pfam" id="PF00672">
    <property type="entry name" value="HAMP"/>
    <property type="match status" value="1"/>
</dbReference>
<feature type="transmembrane region" description="Helical" evidence="6">
    <location>
        <begin position="12"/>
        <end position="33"/>
    </location>
</feature>